<dbReference type="NCBIfam" id="NF038402">
    <property type="entry name" value="TroA_like"/>
    <property type="match status" value="1"/>
</dbReference>
<name>A0A0K8NU60_PISS1</name>
<dbReference type="Gene3D" id="3.40.50.1980">
    <property type="entry name" value="Nitrogenase molybdenum iron protein domain"/>
    <property type="match status" value="2"/>
</dbReference>
<dbReference type="PROSITE" id="PS50983">
    <property type="entry name" value="FE_B12_PBP"/>
    <property type="match status" value="1"/>
</dbReference>
<dbReference type="InterPro" id="IPR002491">
    <property type="entry name" value="ABC_transptr_periplasmic_BD"/>
</dbReference>
<keyword evidence="1" id="KW-0732">Signal</keyword>
<dbReference type="Proteomes" id="UP000037660">
    <property type="component" value="Unassembled WGS sequence"/>
</dbReference>
<dbReference type="RefSeq" id="WP_082367775.1">
    <property type="nucleotide sequence ID" value="NZ_BBYR01000004.1"/>
</dbReference>
<keyword evidence="5" id="KW-1185">Reference proteome</keyword>
<reference evidence="5" key="1">
    <citation type="submission" date="2015-07" db="EMBL/GenBank/DDBJ databases">
        <title>Discovery of a poly(ethylene terephthalate assimilation.</title>
        <authorList>
            <person name="Yoshida S."/>
            <person name="Hiraga K."/>
            <person name="Takehana T."/>
            <person name="Taniguchi I."/>
            <person name="Yamaji H."/>
            <person name="Maeda Y."/>
            <person name="Toyohara K."/>
            <person name="Miyamoto K."/>
            <person name="Kimura Y."/>
            <person name="Oda K."/>
        </authorList>
    </citation>
    <scope>NUCLEOTIDE SEQUENCE [LARGE SCALE GENOMIC DNA]</scope>
    <source>
        <strain evidence="5">NBRC 110686 / TISTR 2288 / 201-F6</strain>
    </source>
</reference>
<dbReference type="EMBL" id="BBYR01000004">
    <property type="protein sequence ID" value="GAP33946.1"/>
    <property type="molecule type" value="Genomic_DNA"/>
</dbReference>
<dbReference type="AlphaFoldDB" id="A0A0K8NU60"/>
<evidence type="ECO:0000313" key="5">
    <source>
        <dbReference type="Proteomes" id="UP000037660"/>
    </source>
</evidence>
<evidence type="ECO:0000256" key="1">
    <source>
        <dbReference type="ARBA" id="ARBA00022729"/>
    </source>
</evidence>
<feature type="region of interest" description="Disordered" evidence="2">
    <location>
        <begin position="1"/>
        <end position="35"/>
    </location>
</feature>
<reference evidence="4 5" key="2">
    <citation type="journal article" date="2016" name="Science">
        <title>A bacterium that degrades and assimilates poly(ethylene terephthalate).</title>
        <authorList>
            <person name="Yoshida S."/>
            <person name="Hiraga K."/>
            <person name="Takehana T."/>
            <person name="Taniguchi I."/>
            <person name="Yamaji H."/>
            <person name="Maeda Y."/>
            <person name="Toyohara K."/>
            <person name="Miyamoto K."/>
            <person name="Kimura Y."/>
            <person name="Oda K."/>
        </authorList>
    </citation>
    <scope>NUCLEOTIDE SEQUENCE [LARGE SCALE GENOMIC DNA]</scope>
    <source>
        <strain evidence="5">NBRC 110686 / TISTR 2288 / 201-F6</strain>
    </source>
</reference>
<comment type="caution">
    <text evidence="4">The sequence shown here is derived from an EMBL/GenBank/DDBJ whole genome shotgun (WGS) entry which is preliminary data.</text>
</comment>
<dbReference type="Pfam" id="PF01497">
    <property type="entry name" value="Peripla_BP_2"/>
    <property type="match status" value="1"/>
</dbReference>
<dbReference type="OrthoDB" id="9775594at2"/>
<sequence>MNDLPRPAGVEPDALSSASAPAWGAGPGATPSARGPQRIVCLTEETTEWLYLLGEERRIVGISGYTVRPRRAREEKPRVSAFLDGKIDRIVALEPDLVIGFSDMQAALADKLIRAGLDVWITNQRSVAQILETLRRVAALVDATPRAEAWIAQRQAEWAAMAARTAAWPRRPRVYFEEWDEPMISAIRWVSELVGLAGGDDVFPELARQAAGRDRVIGDPLEPVRRAPEVVVGSWCGKKFRPERVAARPGWSAMPAVRDGQLNEIKSCDILQPGPAALTDGLAQLHRVMRGWVEGRGGGA</sequence>
<dbReference type="PANTHER" id="PTHR42860:SF2">
    <property type="entry name" value="BLL4160 PROTEIN"/>
    <property type="match status" value="1"/>
</dbReference>
<dbReference type="STRING" id="1547922.ISF6_2788"/>
<accession>A0A0K8NU60</accession>
<feature type="domain" description="Fe/B12 periplasmic-binding" evidence="3">
    <location>
        <begin position="38"/>
        <end position="293"/>
    </location>
</feature>
<evidence type="ECO:0000259" key="3">
    <source>
        <dbReference type="PROSITE" id="PS50983"/>
    </source>
</evidence>
<evidence type="ECO:0000313" key="4">
    <source>
        <dbReference type="EMBL" id="GAP33946.1"/>
    </source>
</evidence>
<dbReference type="PANTHER" id="PTHR42860">
    <property type="entry name" value="VITAMIN B12-BINDING PROTEIN"/>
    <property type="match status" value="1"/>
</dbReference>
<dbReference type="InterPro" id="IPR054828">
    <property type="entry name" value="Vit_B12_bind_prot"/>
</dbReference>
<dbReference type="InterPro" id="IPR051030">
    <property type="entry name" value="Vitamin_B12-ABC_binding"/>
</dbReference>
<dbReference type="SUPFAM" id="SSF53807">
    <property type="entry name" value="Helical backbone' metal receptor"/>
    <property type="match status" value="1"/>
</dbReference>
<organism evidence="4 5">
    <name type="scientific">Piscinibacter sakaiensis</name>
    <name type="common">Ideonella sakaiensis</name>
    <dbReference type="NCBI Taxonomy" id="1547922"/>
    <lineage>
        <taxon>Bacteria</taxon>
        <taxon>Pseudomonadati</taxon>
        <taxon>Pseudomonadota</taxon>
        <taxon>Betaproteobacteria</taxon>
        <taxon>Burkholderiales</taxon>
        <taxon>Sphaerotilaceae</taxon>
        <taxon>Piscinibacter</taxon>
    </lineage>
</organism>
<protein>
    <submittedName>
        <fullName evidence="4">Periplasmic binding protein</fullName>
    </submittedName>
</protein>
<evidence type="ECO:0000256" key="2">
    <source>
        <dbReference type="SAM" id="MobiDB-lite"/>
    </source>
</evidence>
<proteinExistence type="predicted"/>
<feature type="compositionally biased region" description="Low complexity" evidence="2">
    <location>
        <begin position="14"/>
        <end position="33"/>
    </location>
</feature>
<gene>
    <name evidence="4" type="ORF">ISF6_2788</name>
</gene>